<accession>A0A853BVC5</accession>
<evidence type="ECO:0000259" key="6">
    <source>
        <dbReference type="Pfam" id="PF01266"/>
    </source>
</evidence>
<feature type="domain" description="FAD dependent oxidoreductase" evidence="6">
    <location>
        <begin position="36"/>
        <end position="391"/>
    </location>
</feature>
<keyword evidence="4" id="KW-0560">Oxidoreductase</keyword>
<dbReference type="InterPro" id="IPR006076">
    <property type="entry name" value="FAD-dep_OxRdtase"/>
</dbReference>
<dbReference type="Gene3D" id="3.50.50.60">
    <property type="entry name" value="FAD/NAD(P)-binding domain"/>
    <property type="match status" value="1"/>
</dbReference>
<sequence length="420" mass="45040">MQNTGSTGSTGSTDSAGGTKRAVSTAVTGGAGRSYDVAVLGLGAMGGAAARHLAARGRRVLGLERFGPAHDQGSSHGGSRIIRQAYFEHPDYVPLLLRSYELWEALERDSGADLMTLTGALMLGRPDSRTVAGSRESARRWGLPHEILEPADIRRRFPTFAPRPDEVALYEARGGFVRPEAAVAAHLDLAARDGADLRFGEPARTWTALPGGGVRVTTDAGAYTADHLVVCPGAWAPEVLAGLGVPLTVERQVQYWFHPRGGTAPFAADRHPVYVWEDARGVQIYGFPAYEGPQDGVKAAFFRKGAPCTPDTVERSVAPEEVEAMAAHLRDRLPDLPGRFLRAATCMYTTTPDEHFVIAAHPDHPQVTVACGFSGHGFKFTPVVGEILADLATTGTTAHPIGLFDPRPRRVRQTQHEVTT</sequence>
<dbReference type="PANTHER" id="PTHR10961:SF7">
    <property type="entry name" value="FAD DEPENDENT OXIDOREDUCTASE DOMAIN-CONTAINING PROTEIN"/>
    <property type="match status" value="1"/>
</dbReference>
<dbReference type="NCBIfam" id="NF008425">
    <property type="entry name" value="PRK11259.1"/>
    <property type="match status" value="1"/>
</dbReference>
<dbReference type="GO" id="GO:0008115">
    <property type="term" value="F:sarcosine oxidase activity"/>
    <property type="evidence" value="ECO:0007669"/>
    <property type="project" value="TreeGrafter"/>
</dbReference>
<evidence type="ECO:0000256" key="1">
    <source>
        <dbReference type="ARBA" id="ARBA00001974"/>
    </source>
</evidence>
<dbReference type="EMBL" id="JACCFO010000001">
    <property type="protein sequence ID" value="NYI98736.1"/>
    <property type="molecule type" value="Genomic_DNA"/>
</dbReference>
<dbReference type="AlphaFoldDB" id="A0A853BVC5"/>
<dbReference type="GO" id="GO:0050660">
    <property type="term" value="F:flavin adenine dinucleotide binding"/>
    <property type="evidence" value="ECO:0007669"/>
    <property type="project" value="InterPro"/>
</dbReference>
<dbReference type="Proteomes" id="UP000575985">
    <property type="component" value="Unassembled WGS sequence"/>
</dbReference>
<comment type="caution">
    <text evidence="7">The sequence shown here is derived from an EMBL/GenBank/DDBJ whole genome shotgun (WGS) entry which is preliminary data.</text>
</comment>
<keyword evidence="8" id="KW-1185">Reference proteome</keyword>
<dbReference type="Gene3D" id="3.30.9.10">
    <property type="entry name" value="D-Amino Acid Oxidase, subunit A, domain 2"/>
    <property type="match status" value="1"/>
</dbReference>
<evidence type="ECO:0000256" key="2">
    <source>
        <dbReference type="ARBA" id="ARBA00022630"/>
    </source>
</evidence>
<evidence type="ECO:0000256" key="4">
    <source>
        <dbReference type="ARBA" id="ARBA00023002"/>
    </source>
</evidence>
<dbReference type="InterPro" id="IPR036188">
    <property type="entry name" value="FAD/NAD-bd_sf"/>
</dbReference>
<evidence type="ECO:0000313" key="7">
    <source>
        <dbReference type="EMBL" id="NYI98736.1"/>
    </source>
</evidence>
<reference evidence="7 8" key="1">
    <citation type="submission" date="2020-07" db="EMBL/GenBank/DDBJ databases">
        <title>Sequencing the genomes of 1000 actinobacteria strains.</title>
        <authorList>
            <person name="Klenk H.-P."/>
        </authorList>
    </citation>
    <scope>NUCLEOTIDE SEQUENCE [LARGE SCALE GENOMIC DNA]</scope>
    <source>
        <strain evidence="7 8">DSM 45927</strain>
    </source>
</reference>
<proteinExistence type="predicted"/>
<feature type="region of interest" description="Disordered" evidence="5">
    <location>
        <begin position="1"/>
        <end position="20"/>
    </location>
</feature>
<feature type="compositionally biased region" description="Low complexity" evidence="5">
    <location>
        <begin position="1"/>
        <end position="19"/>
    </location>
</feature>
<name>A0A853BVC5_9ACTN</name>
<evidence type="ECO:0000313" key="8">
    <source>
        <dbReference type="Proteomes" id="UP000575985"/>
    </source>
</evidence>
<dbReference type="Pfam" id="PF01266">
    <property type="entry name" value="DAO"/>
    <property type="match status" value="1"/>
</dbReference>
<dbReference type="PROSITE" id="PS00895">
    <property type="entry name" value="3_HYDROXYISOBUT_DH"/>
    <property type="match status" value="1"/>
</dbReference>
<dbReference type="RefSeq" id="WP_179769826.1">
    <property type="nucleotide sequence ID" value="NZ_JACCFO010000001.1"/>
</dbReference>
<keyword evidence="2" id="KW-0285">Flavoprotein</keyword>
<dbReference type="InterPro" id="IPR045170">
    <property type="entry name" value="MTOX"/>
</dbReference>
<comment type="cofactor">
    <cofactor evidence="1">
        <name>FAD</name>
        <dbReference type="ChEBI" id="CHEBI:57692"/>
    </cofactor>
</comment>
<keyword evidence="3" id="KW-0274">FAD</keyword>
<dbReference type="PANTHER" id="PTHR10961">
    <property type="entry name" value="PEROXISOMAL SARCOSINE OXIDASE"/>
    <property type="match status" value="1"/>
</dbReference>
<dbReference type="SUPFAM" id="SSF51905">
    <property type="entry name" value="FAD/NAD(P)-binding domain"/>
    <property type="match status" value="1"/>
</dbReference>
<dbReference type="SUPFAM" id="SSF54373">
    <property type="entry name" value="FAD-linked reductases, C-terminal domain"/>
    <property type="match status" value="1"/>
</dbReference>
<protein>
    <submittedName>
        <fullName evidence="7">Monomeric sarcosine oxidase</fullName>
    </submittedName>
</protein>
<gene>
    <name evidence="7" type="ORF">HNR12_005013</name>
</gene>
<evidence type="ECO:0000256" key="5">
    <source>
        <dbReference type="SAM" id="MobiDB-lite"/>
    </source>
</evidence>
<dbReference type="InterPro" id="IPR002204">
    <property type="entry name" value="3-OH-isobutyrate_DH-rel_CS"/>
</dbReference>
<organism evidence="7 8">
    <name type="scientific">Streptomonospora nanhaiensis</name>
    <dbReference type="NCBI Taxonomy" id="1323731"/>
    <lineage>
        <taxon>Bacteria</taxon>
        <taxon>Bacillati</taxon>
        <taxon>Actinomycetota</taxon>
        <taxon>Actinomycetes</taxon>
        <taxon>Streptosporangiales</taxon>
        <taxon>Nocardiopsidaceae</taxon>
        <taxon>Streptomonospora</taxon>
    </lineage>
</organism>
<evidence type="ECO:0000256" key="3">
    <source>
        <dbReference type="ARBA" id="ARBA00022827"/>
    </source>
</evidence>